<evidence type="ECO:0000313" key="4">
    <source>
        <dbReference type="Proteomes" id="UP001161409"/>
    </source>
</evidence>
<dbReference type="Gene3D" id="3.40.190.170">
    <property type="entry name" value="Bacterial extracellular solute-binding protein, family 7"/>
    <property type="match status" value="1"/>
</dbReference>
<dbReference type="EMBL" id="BSNF01000001">
    <property type="protein sequence ID" value="GLQ05918.1"/>
    <property type="molecule type" value="Genomic_DNA"/>
</dbReference>
<dbReference type="PANTHER" id="PTHR33376:SF15">
    <property type="entry name" value="BLL6794 PROTEIN"/>
    <property type="match status" value="1"/>
</dbReference>
<dbReference type="InterPro" id="IPR018389">
    <property type="entry name" value="DctP_fam"/>
</dbReference>
<protein>
    <submittedName>
        <fullName evidence="3">C4-dicarboxylate ABC transporter</fullName>
    </submittedName>
</protein>
<dbReference type="Proteomes" id="UP001161409">
    <property type="component" value="Unassembled WGS sequence"/>
</dbReference>
<proteinExistence type="predicted"/>
<keyword evidence="1 2" id="KW-0732">Signal</keyword>
<dbReference type="NCBIfam" id="NF037995">
    <property type="entry name" value="TRAP_S1"/>
    <property type="match status" value="1"/>
</dbReference>
<organism evidence="3 4">
    <name type="scientific">Sneathiella chinensis</name>
    <dbReference type="NCBI Taxonomy" id="349750"/>
    <lineage>
        <taxon>Bacteria</taxon>
        <taxon>Pseudomonadati</taxon>
        <taxon>Pseudomonadota</taxon>
        <taxon>Alphaproteobacteria</taxon>
        <taxon>Sneathiellales</taxon>
        <taxon>Sneathiellaceae</taxon>
        <taxon>Sneathiella</taxon>
    </lineage>
</organism>
<reference evidence="3" key="1">
    <citation type="journal article" date="2014" name="Int. J. Syst. Evol. Microbiol.">
        <title>Complete genome of a new Firmicutes species belonging to the dominant human colonic microbiota ('Ruminococcus bicirculans') reveals two chromosomes and a selective capacity to utilize plant glucans.</title>
        <authorList>
            <consortium name="NISC Comparative Sequencing Program"/>
            <person name="Wegmann U."/>
            <person name="Louis P."/>
            <person name="Goesmann A."/>
            <person name="Henrissat B."/>
            <person name="Duncan S.H."/>
            <person name="Flint H.J."/>
        </authorList>
    </citation>
    <scope>NUCLEOTIDE SEQUENCE</scope>
    <source>
        <strain evidence="3">NBRC 103408</strain>
    </source>
</reference>
<sequence>MSKTLKTIASIALAGGLVAGAVSAQAADVKLRLAHFMPQNSWQNDKMFMAWKKAVEEQSEGRIKVTVFPAQTLGKAPAGYDNAKNGIADIAWTVQGYTAGRFPLSQIMELPNLFDTGAVGSCAFQKLYESGALDEEYKETKVLYVHTHSPGHLHTKDTAVTTLDDLKGLKIRRPTEVIGGLLTELGAEPVGMPAPEIYANVQRGVIDGYMLPWSAVNSFRAYEVSKQHTDFGFYSLAFVTTMNKAKYDSLPDDLKKVIDDNSGMEWSVIAGGGYDAADEVGLAKIKEEGGQINIIAPEERKRWEAVADEVTKGYLAELDGKNLPGTETYNKVKGYIAECRTELN</sequence>
<dbReference type="CDD" id="cd13665">
    <property type="entry name" value="PBP2_TRAP_Dctp3_4"/>
    <property type="match status" value="1"/>
</dbReference>
<dbReference type="PANTHER" id="PTHR33376">
    <property type="match status" value="1"/>
</dbReference>
<feature type="signal peptide" evidence="2">
    <location>
        <begin position="1"/>
        <end position="26"/>
    </location>
</feature>
<keyword evidence="4" id="KW-1185">Reference proteome</keyword>
<comment type="caution">
    <text evidence="3">The sequence shown here is derived from an EMBL/GenBank/DDBJ whole genome shotgun (WGS) entry which is preliminary data.</text>
</comment>
<dbReference type="Pfam" id="PF03480">
    <property type="entry name" value="DctP"/>
    <property type="match status" value="1"/>
</dbReference>
<reference evidence="3" key="2">
    <citation type="submission" date="2023-01" db="EMBL/GenBank/DDBJ databases">
        <title>Draft genome sequence of Sneathiella chinensis strain NBRC 103408.</title>
        <authorList>
            <person name="Sun Q."/>
            <person name="Mori K."/>
        </authorList>
    </citation>
    <scope>NUCLEOTIDE SEQUENCE</scope>
    <source>
        <strain evidence="3">NBRC 103408</strain>
    </source>
</reference>
<feature type="chain" id="PRO_5045279001" evidence="2">
    <location>
        <begin position="27"/>
        <end position="344"/>
    </location>
</feature>
<gene>
    <name evidence="3" type="ORF">GCM10007924_11390</name>
</gene>
<name>A0ABQ5U261_9PROT</name>
<dbReference type="InterPro" id="IPR038404">
    <property type="entry name" value="TRAP_DctP_sf"/>
</dbReference>
<accession>A0ABQ5U261</accession>
<evidence type="ECO:0000313" key="3">
    <source>
        <dbReference type="EMBL" id="GLQ05918.1"/>
    </source>
</evidence>
<evidence type="ECO:0000256" key="2">
    <source>
        <dbReference type="SAM" id="SignalP"/>
    </source>
</evidence>
<evidence type="ECO:0000256" key="1">
    <source>
        <dbReference type="ARBA" id="ARBA00022729"/>
    </source>
</evidence>
<dbReference type="RefSeq" id="WP_169559875.1">
    <property type="nucleotide sequence ID" value="NZ_BSNF01000001.1"/>
</dbReference>